<feature type="domain" description="Protein kinase" evidence="2">
    <location>
        <begin position="847"/>
        <end position="1121"/>
    </location>
</feature>
<dbReference type="Pfam" id="PF07714">
    <property type="entry name" value="PK_Tyr_Ser-Thr"/>
    <property type="match status" value="1"/>
</dbReference>
<sequence>MRRFLTCCLPVPFDNVRTALNTGSEAIGDSNDQQGPLMLPRDSTLHPEAAVLPPLSRSESLPDLIAVTAIEYPSATVPSTGPSGVNSVSHPAPPWHPSSSLSWSQPGHEQSSVFDAILEGVRGLLHSEGGATTTFTNPRTPSDSTLLSMPAGFPSPLLSVPMTNACSGPLDHQGCRTGDAIGGDYPGVPAPGAPGLQPVYFTSVSRSSAMSVPHNPGPSAGIPVPGSTAYNTNTSTFSTRRSMGSGRYPLQTGLAATSARRRPSLRRRSNRRRTSSTSTGSSRLLGVTGLAVSTCSTASGGGRAVSMASGFQEHGGGGNADVASGCRGRTASAGGGSGTPPATTSLPPSLSPQPSLSPPPSLSLPPTSSLPAAVVITVGPLVTAPSQQRASSDVVVGQQAAGLYRGSPRSASYPQIRQPPVSVAHEMTSVVAAAMDCTTAMKPSVGPQRPPSAVETVVTGGAAAMGCTEGPSSPPAATAALATTDTAPGHATYGSNAPSGSMAVAARPGDLYGSMAQSAGTLHGTVSERAAVVSAREPTAHAHSQRLLLPPLLPILPITTAPQQETTQAQQQALCHLSVLLADVANAVQPLPVVTGSGRSSIITGLWQGLPVAVKIMCSNSLAPNGPMVMAARRVGPSSHRHLVNVYGIRIAQVDQASVLTLVPEPRRSSRAFAQALAQLDRPRAALSPTGLPLREPLLNAGTSVQSQCTPNTTTIHSVAATAAAAATVTANGNDPLGCGTAAVALPLHGGATGAAAAGAYASTGTRTSSSEATTPTVTRFNDPRGDTGDVRELPQQSKWQPSPGEEERAPTATVVIGSDGGSESAAAGVSTAGPVLAPITAPARPVGPVASVGDHTDGRIVRAPGGGPALSLPTQLASSGALPPPQQVLMASGRETLTSPRRMALAAVRPRAGEHVVAMIMEHCEMGDLASLLSMSHNPFRPNRRWSPYMAARAILRCAREVAAALGHLHRRGIVHGGVKPTNVLIVGARGDLRFFEVKLADACFSGTWLDDGGPAATSTGLLYNSPEALRQGPSAQADVWAFGLLLLAMVSAPQPPFAGEPTVPLLLKIAERAYRPPWPQPCLAGQVVAQLQPLYEACTRAEPNERPTFEQIYVELRALESQIRNEKRTNGGVGAFRAPEIMRPPPLLEIPTAAAAEASSPQPGGVGGESDSGDRIGPIASSLMAVVSYDPVTSPTQTDRVGRGSGHGAGAVRFSMSTTTSAWSGELSGSSQLPPPPTPQQPPQPQPLPLPSLQPQQTLLQPE</sequence>
<evidence type="ECO:0000259" key="2">
    <source>
        <dbReference type="PROSITE" id="PS50011"/>
    </source>
</evidence>
<dbReference type="PROSITE" id="PS50011">
    <property type="entry name" value="PROTEIN_KINASE_DOM"/>
    <property type="match status" value="1"/>
</dbReference>
<feature type="region of interest" description="Disordered" evidence="1">
    <location>
        <begin position="78"/>
        <end position="107"/>
    </location>
</feature>
<feature type="region of interest" description="Disordered" evidence="1">
    <location>
        <begin position="1194"/>
        <end position="1265"/>
    </location>
</feature>
<dbReference type="Proteomes" id="UP001165090">
    <property type="component" value="Unassembled WGS sequence"/>
</dbReference>
<feature type="compositionally biased region" description="Pro residues" evidence="1">
    <location>
        <begin position="1235"/>
        <end position="1254"/>
    </location>
</feature>
<evidence type="ECO:0000313" key="3">
    <source>
        <dbReference type="EMBL" id="GLI65418.1"/>
    </source>
</evidence>
<feature type="compositionally biased region" description="Pro residues" evidence="1">
    <location>
        <begin position="349"/>
        <end position="363"/>
    </location>
</feature>
<feature type="region of interest" description="Disordered" evidence="1">
    <location>
        <begin position="313"/>
        <end position="367"/>
    </location>
</feature>
<dbReference type="InterPro" id="IPR051681">
    <property type="entry name" value="Ser/Thr_Kinases-Pseudokinases"/>
</dbReference>
<dbReference type="EMBL" id="BSDZ01000023">
    <property type="protein sequence ID" value="GLI65418.1"/>
    <property type="molecule type" value="Genomic_DNA"/>
</dbReference>
<proteinExistence type="predicted"/>
<dbReference type="SUPFAM" id="SSF56112">
    <property type="entry name" value="Protein kinase-like (PK-like)"/>
    <property type="match status" value="1"/>
</dbReference>
<evidence type="ECO:0000313" key="4">
    <source>
        <dbReference type="Proteomes" id="UP001165090"/>
    </source>
</evidence>
<dbReference type="InterPro" id="IPR000719">
    <property type="entry name" value="Prot_kinase_dom"/>
</dbReference>
<gene>
    <name evidence="3" type="ORF">VaNZ11_008984</name>
</gene>
<keyword evidence="4" id="KW-1185">Reference proteome</keyword>
<dbReference type="Gene3D" id="1.10.510.10">
    <property type="entry name" value="Transferase(Phosphotransferase) domain 1"/>
    <property type="match status" value="1"/>
</dbReference>
<comment type="caution">
    <text evidence="3">The sequence shown here is derived from an EMBL/GenBank/DDBJ whole genome shotgun (WGS) entry which is preliminary data.</text>
</comment>
<feature type="compositionally biased region" description="Low complexity" evidence="1">
    <location>
        <begin position="231"/>
        <end position="242"/>
    </location>
</feature>
<reference evidence="3 4" key="1">
    <citation type="journal article" date="2023" name="IScience">
        <title>Expanded male sex-determining region conserved during the evolution of homothallism in the green alga Volvox.</title>
        <authorList>
            <person name="Yamamoto K."/>
            <person name="Matsuzaki R."/>
            <person name="Mahakham W."/>
            <person name="Heman W."/>
            <person name="Sekimoto H."/>
            <person name="Kawachi M."/>
            <person name="Minakuchi Y."/>
            <person name="Toyoda A."/>
            <person name="Nozaki H."/>
        </authorList>
    </citation>
    <scope>NUCLEOTIDE SEQUENCE [LARGE SCALE GENOMIC DNA]</scope>
    <source>
        <strain evidence="3 4">NIES-4468</strain>
    </source>
</reference>
<feature type="compositionally biased region" description="Basic and acidic residues" evidence="1">
    <location>
        <begin position="782"/>
        <end position="793"/>
    </location>
</feature>
<dbReference type="PANTHER" id="PTHR44329:SF289">
    <property type="entry name" value="SERINE_THREONINE-PROTEIN KINASE VIK"/>
    <property type="match status" value="1"/>
</dbReference>
<dbReference type="InterPro" id="IPR011009">
    <property type="entry name" value="Kinase-like_dom_sf"/>
</dbReference>
<protein>
    <recommendedName>
        <fullName evidence="2">Protein kinase domain-containing protein</fullName>
    </recommendedName>
</protein>
<name>A0ABQ5S677_9CHLO</name>
<organism evidence="3 4">
    <name type="scientific">Volvox africanus</name>
    <dbReference type="NCBI Taxonomy" id="51714"/>
    <lineage>
        <taxon>Eukaryota</taxon>
        <taxon>Viridiplantae</taxon>
        <taxon>Chlorophyta</taxon>
        <taxon>core chlorophytes</taxon>
        <taxon>Chlorophyceae</taxon>
        <taxon>CS clade</taxon>
        <taxon>Chlamydomonadales</taxon>
        <taxon>Volvocaceae</taxon>
        <taxon>Volvox</taxon>
    </lineage>
</organism>
<feature type="region of interest" description="Disordered" evidence="1">
    <location>
        <begin position="211"/>
        <end position="285"/>
    </location>
</feature>
<feature type="region of interest" description="Disordered" evidence="1">
    <location>
        <begin position="1157"/>
        <end position="1179"/>
    </location>
</feature>
<feature type="compositionally biased region" description="Low complexity" evidence="1">
    <location>
        <begin position="339"/>
        <end position="348"/>
    </location>
</feature>
<feature type="compositionally biased region" description="Low complexity" evidence="1">
    <location>
        <begin position="97"/>
        <end position="106"/>
    </location>
</feature>
<feature type="compositionally biased region" description="Low complexity" evidence="1">
    <location>
        <begin position="1255"/>
        <end position="1265"/>
    </location>
</feature>
<dbReference type="PANTHER" id="PTHR44329">
    <property type="entry name" value="SERINE/THREONINE-PROTEIN KINASE TNNI3K-RELATED"/>
    <property type="match status" value="1"/>
</dbReference>
<feature type="compositionally biased region" description="Low complexity" evidence="1">
    <location>
        <begin position="275"/>
        <end position="285"/>
    </location>
</feature>
<feature type="compositionally biased region" description="Basic residues" evidence="1">
    <location>
        <begin position="259"/>
        <end position="274"/>
    </location>
</feature>
<dbReference type="InterPro" id="IPR001245">
    <property type="entry name" value="Ser-Thr/Tyr_kinase_cat_dom"/>
</dbReference>
<evidence type="ECO:0000256" key="1">
    <source>
        <dbReference type="SAM" id="MobiDB-lite"/>
    </source>
</evidence>
<accession>A0ABQ5S677</accession>
<feature type="compositionally biased region" description="Polar residues" evidence="1">
    <location>
        <begin position="1217"/>
        <end position="1232"/>
    </location>
</feature>
<feature type="region of interest" description="Disordered" evidence="1">
    <location>
        <begin position="764"/>
        <end position="810"/>
    </location>
</feature>